<keyword evidence="5" id="KW-0547">Nucleotide-binding</keyword>
<evidence type="ECO:0000256" key="9">
    <source>
        <dbReference type="SAM" id="Coils"/>
    </source>
</evidence>
<protein>
    <recommendedName>
        <fullName evidence="2">histidine kinase</fullName>
        <ecNumber evidence="2">2.7.13.3</ecNumber>
    </recommendedName>
</protein>
<sequence>MAARKPWRIHWLDAAVVALLLLFVFYGIGFDALGEPGLPAADVTEYVLGVVATVPLLLWRRFPITAFGFVAGAVAVSLALGYAFGPVMFQLMLATTMLTWKVQGSPLYRVGVGYGVVLIGAFAMRYALLANDPAAFLLRWVTSAFLWLVLPAVVGVGLRLQQETRSRVRAERARRAAAEEQLRIAQELHDIVGHGLAVIAMQAGAGRHVLERDPRRAGKALTAIEDTARAALDGLRAEVANLQAGDPPVAADSARLTPSDGISDLPRLVERIRSGGVPVVLDLDPGLDARSVPVDTDHAAYRIVQEALTNVLRHGGPRATARVEVRSTGTDLVVDVTNTDPRPPGTAPDEPEVVAGLGIRGMHRRAQRLGGRLETGRRPEGGFRVSATLPSPASVSAGRP</sequence>
<evidence type="ECO:0000256" key="5">
    <source>
        <dbReference type="ARBA" id="ARBA00022741"/>
    </source>
</evidence>
<dbReference type="GO" id="GO:0016301">
    <property type="term" value="F:kinase activity"/>
    <property type="evidence" value="ECO:0007669"/>
    <property type="project" value="UniProtKB-KW"/>
</dbReference>
<dbReference type="Pfam" id="PF02518">
    <property type="entry name" value="HATPase_c"/>
    <property type="match status" value="1"/>
</dbReference>
<evidence type="ECO:0000256" key="10">
    <source>
        <dbReference type="SAM" id="MobiDB-lite"/>
    </source>
</evidence>
<keyword evidence="3" id="KW-0597">Phosphoprotein</keyword>
<keyword evidence="11" id="KW-0472">Membrane</keyword>
<dbReference type="RefSeq" id="WP_326835158.1">
    <property type="nucleotide sequence ID" value="NZ_CP142149.1"/>
</dbReference>
<accession>A0ABZ1IFU2</accession>
<keyword evidence="9" id="KW-0175">Coiled coil</keyword>
<keyword evidence="4" id="KW-0808">Transferase</keyword>
<keyword evidence="15" id="KW-1185">Reference proteome</keyword>
<evidence type="ECO:0000256" key="3">
    <source>
        <dbReference type="ARBA" id="ARBA00022553"/>
    </source>
</evidence>
<keyword evidence="7" id="KW-0067">ATP-binding</keyword>
<evidence type="ECO:0000259" key="13">
    <source>
        <dbReference type="Pfam" id="PF07730"/>
    </source>
</evidence>
<dbReference type="Gene3D" id="3.30.565.10">
    <property type="entry name" value="Histidine kinase-like ATPase, C-terminal domain"/>
    <property type="match status" value="1"/>
</dbReference>
<dbReference type="CDD" id="cd16917">
    <property type="entry name" value="HATPase_UhpB-NarQ-NarX-like"/>
    <property type="match status" value="1"/>
</dbReference>
<dbReference type="Proteomes" id="UP001330812">
    <property type="component" value="Chromosome"/>
</dbReference>
<feature type="coiled-coil region" evidence="9">
    <location>
        <begin position="160"/>
        <end position="188"/>
    </location>
</feature>
<dbReference type="InterPro" id="IPR050482">
    <property type="entry name" value="Sensor_HK_TwoCompSys"/>
</dbReference>
<proteinExistence type="predicted"/>
<gene>
    <name evidence="14" type="ORF">VSH64_09570</name>
</gene>
<dbReference type="InterPro" id="IPR003594">
    <property type="entry name" value="HATPase_dom"/>
</dbReference>
<organism evidence="14 15">
    <name type="scientific">Amycolatopsis rhabdoformis</name>
    <dbReference type="NCBI Taxonomy" id="1448059"/>
    <lineage>
        <taxon>Bacteria</taxon>
        <taxon>Bacillati</taxon>
        <taxon>Actinomycetota</taxon>
        <taxon>Actinomycetes</taxon>
        <taxon>Pseudonocardiales</taxon>
        <taxon>Pseudonocardiaceae</taxon>
        <taxon>Amycolatopsis</taxon>
    </lineage>
</organism>
<dbReference type="SUPFAM" id="SSF55874">
    <property type="entry name" value="ATPase domain of HSP90 chaperone/DNA topoisomerase II/histidine kinase"/>
    <property type="match status" value="1"/>
</dbReference>
<evidence type="ECO:0000313" key="14">
    <source>
        <dbReference type="EMBL" id="WSE32350.1"/>
    </source>
</evidence>
<evidence type="ECO:0000256" key="1">
    <source>
        <dbReference type="ARBA" id="ARBA00000085"/>
    </source>
</evidence>
<dbReference type="InterPro" id="IPR011712">
    <property type="entry name" value="Sig_transdc_His_kin_sub3_dim/P"/>
</dbReference>
<dbReference type="Gene3D" id="1.20.5.1930">
    <property type="match status" value="1"/>
</dbReference>
<evidence type="ECO:0000256" key="8">
    <source>
        <dbReference type="ARBA" id="ARBA00023012"/>
    </source>
</evidence>
<reference evidence="14 15" key="1">
    <citation type="journal article" date="2015" name="Int. J. Syst. Evol. Microbiol.">
        <title>Amycolatopsis rhabdoformis sp. nov., an actinomycete isolated from a tropical forest soil.</title>
        <authorList>
            <person name="Souza W.R."/>
            <person name="Silva R.E."/>
            <person name="Goodfellow M."/>
            <person name="Busarakam K."/>
            <person name="Figueiro F.S."/>
            <person name="Ferreira D."/>
            <person name="Rodrigues-Filho E."/>
            <person name="Moraes L.A.B."/>
            <person name="Zucchi T.D."/>
        </authorList>
    </citation>
    <scope>NUCLEOTIDE SEQUENCE [LARGE SCALE GENOMIC DNA]</scope>
    <source>
        <strain evidence="14 15">NCIMB 14900</strain>
    </source>
</reference>
<keyword evidence="11" id="KW-0812">Transmembrane</keyword>
<feature type="transmembrane region" description="Helical" evidence="11">
    <location>
        <begin position="106"/>
        <end position="128"/>
    </location>
</feature>
<comment type="catalytic activity">
    <reaction evidence="1">
        <text>ATP + protein L-histidine = ADP + protein N-phospho-L-histidine.</text>
        <dbReference type="EC" id="2.7.13.3"/>
    </reaction>
</comment>
<dbReference type="InterPro" id="IPR036890">
    <property type="entry name" value="HATPase_C_sf"/>
</dbReference>
<feature type="domain" description="Histidine kinase/HSP90-like ATPase" evidence="12">
    <location>
        <begin position="299"/>
        <end position="391"/>
    </location>
</feature>
<feature type="transmembrane region" description="Helical" evidence="11">
    <location>
        <begin position="64"/>
        <end position="85"/>
    </location>
</feature>
<evidence type="ECO:0000256" key="7">
    <source>
        <dbReference type="ARBA" id="ARBA00022840"/>
    </source>
</evidence>
<dbReference type="PANTHER" id="PTHR24421:SF10">
    <property type="entry name" value="NITRATE_NITRITE SENSOR PROTEIN NARQ"/>
    <property type="match status" value="1"/>
</dbReference>
<feature type="transmembrane region" description="Helical" evidence="11">
    <location>
        <begin position="12"/>
        <end position="29"/>
    </location>
</feature>
<dbReference type="Pfam" id="PF07730">
    <property type="entry name" value="HisKA_3"/>
    <property type="match status" value="1"/>
</dbReference>
<keyword evidence="11" id="KW-1133">Transmembrane helix</keyword>
<evidence type="ECO:0000256" key="6">
    <source>
        <dbReference type="ARBA" id="ARBA00022777"/>
    </source>
</evidence>
<dbReference type="EMBL" id="CP142149">
    <property type="protein sequence ID" value="WSE32350.1"/>
    <property type="molecule type" value="Genomic_DNA"/>
</dbReference>
<feature type="transmembrane region" description="Helical" evidence="11">
    <location>
        <begin position="140"/>
        <end position="160"/>
    </location>
</feature>
<feature type="domain" description="Signal transduction histidine kinase subgroup 3 dimerisation and phosphoacceptor" evidence="13">
    <location>
        <begin position="180"/>
        <end position="244"/>
    </location>
</feature>
<dbReference type="EC" id="2.7.13.3" evidence="2"/>
<evidence type="ECO:0000313" key="15">
    <source>
        <dbReference type="Proteomes" id="UP001330812"/>
    </source>
</evidence>
<evidence type="ECO:0000259" key="12">
    <source>
        <dbReference type="Pfam" id="PF02518"/>
    </source>
</evidence>
<feature type="region of interest" description="Disordered" evidence="10">
    <location>
        <begin position="369"/>
        <end position="400"/>
    </location>
</feature>
<dbReference type="PANTHER" id="PTHR24421">
    <property type="entry name" value="NITRATE/NITRITE SENSOR PROTEIN NARX-RELATED"/>
    <property type="match status" value="1"/>
</dbReference>
<keyword evidence="8" id="KW-0902">Two-component regulatory system</keyword>
<evidence type="ECO:0000256" key="4">
    <source>
        <dbReference type="ARBA" id="ARBA00022679"/>
    </source>
</evidence>
<evidence type="ECO:0000256" key="11">
    <source>
        <dbReference type="SAM" id="Phobius"/>
    </source>
</evidence>
<evidence type="ECO:0000256" key="2">
    <source>
        <dbReference type="ARBA" id="ARBA00012438"/>
    </source>
</evidence>
<name>A0ABZ1IFU2_9PSEU</name>
<keyword evidence="6 14" id="KW-0418">Kinase</keyword>